<evidence type="ECO:0000256" key="6">
    <source>
        <dbReference type="SAM" id="MobiDB-lite"/>
    </source>
</evidence>
<feature type="compositionally biased region" description="Polar residues" evidence="6">
    <location>
        <begin position="128"/>
        <end position="138"/>
    </location>
</feature>
<dbReference type="PANTHER" id="PTHR45868">
    <property type="entry name" value="HEAVY METAL-ASSOCIATED ISOPRENYLATED PLANT PROTEIN 33-RELATED"/>
    <property type="match status" value="1"/>
</dbReference>
<evidence type="ECO:0000256" key="2">
    <source>
        <dbReference type="ARBA" id="ARBA00022723"/>
    </source>
</evidence>
<dbReference type="OrthoDB" id="689350at2759"/>
<feature type="compositionally biased region" description="Polar residues" evidence="6">
    <location>
        <begin position="103"/>
        <end position="117"/>
    </location>
</feature>
<gene>
    <name evidence="9" type="primary">LOC113873060</name>
</gene>
<evidence type="ECO:0000256" key="5">
    <source>
        <dbReference type="ARBA" id="ARBA00024045"/>
    </source>
</evidence>
<dbReference type="GO" id="GO:0046872">
    <property type="term" value="F:metal ion binding"/>
    <property type="evidence" value="ECO:0007669"/>
    <property type="project" value="UniProtKB-KW"/>
</dbReference>
<dbReference type="InterPro" id="IPR006121">
    <property type="entry name" value="HMA_dom"/>
</dbReference>
<dbReference type="AlphaFoldDB" id="A0A8B8MDQ9"/>
<feature type="region of interest" description="Disordered" evidence="6">
    <location>
        <begin position="204"/>
        <end position="283"/>
    </location>
</feature>
<dbReference type="SUPFAM" id="SSF55008">
    <property type="entry name" value="HMA, heavy metal-associated domain"/>
    <property type="match status" value="1"/>
</dbReference>
<reference evidence="8" key="1">
    <citation type="journal article" date="2019" name="Toxins">
        <title>Detection of Abrin-Like and Prepropulchellin-Like Toxin Genes and Transcripts Using Whole Genome Sequencing and Full-Length Transcript Sequencing of Abrus precatorius.</title>
        <authorList>
            <person name="Hovde B.T."/>
            <person name="Daligault H.E."/>
            <person name="Hanschen E.R."/>
            <person name="Kunde Y.A."/>
            <person name="Johnson M.B."/>
            <person name="Starkenburg S.R."/>
            <person name="Johnson S.L."/>
        </authorList>
    </citation>
    <scope>NUCLEOTIDE SEQUENCE [LARGE SCALE GENOMIC DNA]</scope>
</reference>
<evidence type="ECO:0000256" key="4">
    <source>
        <dbReference type="ARBA" id="ARBA00023289"/>
    </source>
</evidence>
<feature type="compositionally biased region" description="Basic and acidic residues" evidence="6">
    <location>
        <begin position="88"/>
        <end position="102"/>
    </location>
</feature>
<feature type="region of interest" description="Disordered" evidence="6">
    <location>
        <begin position="168"/>
        <end position="190"/>
    </location>
</feature>
<reference evidence="9" key="2">
    <citation type="submission" date="2025-08" db="UniProtKB">
        <authorList>
            <consortium name="RefSeq"/>
        </authorList>
    </citation>
    <scope>IDENTIFICATION</scope>
    <source>
        <tissue evidence="9">Young leaves</tissue>
    </source>
</reference>
<dbReference type="PROSITE" id="PS50846">
    <property type="entry name" value="HMA_2"/>
    <property type="match status" value="1"/>
</dbReference>
<keyword evidence="2" id="KW-0479">Metal-binding</keyword>
<evidence type="ECO:0000259" key="7">
    <source>
        <dbReference type="PROSITE" id="PS50846"/>
    </source>
</evidence>
<keyword evidence="3" id="KW-0449">Lipoprotein</keyword>
<organism evidence="8 9">
    <name type="scientific">Abrus precatorius</name>
    <name type="common">Indian licorice</name>
    <name type="synonym">Glycine abrus</name>
    <dbReference type="NCBI Taxonomy" id="3816"/>
    <lineage>
        <taxon>Eukaryota</taxon>
        <taxon>Viridiplantae</taxon>
        <taxon>Streptophyta</taxon>
        <taxon>Embryophyta</taxon>
        <taxon>Tracheophyta</taxon>
        <taxon>Spermatophyta</taxon>
        <taxon>Magnoliopsida</taxon>
        <taxon>eudicotyledons</taxon>
        <taxon>Gunneridae</taxon>
        <taxon>Pentapetalae</taxon>
        <taxon>rosids</taxon>
        <taxon>fabids</taxon>
        <taxon>Fabales</taxon>
        <taxon>Fabaceae</taxon>
        <taxon>Papilionoideae</taxon>
        <taxon>50 kb inversion clade</taxon>
        <taxon>NPAAA clade</taxon>
        <taxon>indigoferoid/millettioid clade</taxon>
        <taxon>Abreae</taxon>
        <taxon>Abrus</taxon>
    </lineage>
</organism>
<keyword evidence="1" id="KW-0488">Methylation</keyword>
<evidence type="ECO:0000313" key="8">
    <source>
        <dbReference type="Proteomes" id="UP000694853"/>
    </source>
</evidence>
<keyword evidence="4" id="KW-0636">Prenylation</keyword>
<feature type="domain" description="HMA" evidence="7">
    <location>
        <begin position="22"/>
        <end position="85"/>
    </location>
</feature>
<protein>
    <submittedName>
        <fullName evidence="9">Heavy metal-associated isoprenylated plant protein 36-like</fullName>
    </submittedName>
</protein>
<dbReference type="PANTHER" id="PTHR45868:SF100">
    <property type="entry name" value="HEAVY-METAL-ASSOCIATED DOMAIN PROTEIN"/>
    <property type="match status" value="1"/>
</dbReference>
<evidence type="ECO:0000256" key="3">
    <source>
        <dbReference type="ARBA" id="ARBA00023288"/>
    </source>
</evidence>
<evidence type="ECO:0000256" key="1">
    <source>
        <dbReference type="ARBA" id="ARBA00022481"/>
    </source>
</evidence>
<dbReference type="Gene3D" id="3.30.70.100">
    <property type="match status" value="1"/>
</dbReference>
<dbReference type="Pfam" id="PF00403">
    <property type="entry name" value="HMA"/>
    <property type="match status" value="1"/>
</dbReference>
<dbReference type="KEGG" id="aprc:113873060"/>
<dbReference type="CDD" id="cd00371">
    <property type="entry name" value="HMA"/>
    <property type="match status" value="1"/>
</dbReference>
<name>A0A8B8MDQ9_ABRPR</name>
<dbReference type="RefSeq" id="XP_027366826.1">
    <property type="nucleotide sequence ID" value="XM_027511025.1"/>
</dbReference>
<evidence type="ECO:0000313" key="9">
    <source>
        <dbReference type="RefSeq" id="XP_027366826.1"/>
    </source>
</evidence>
<proteinExistence type="inferred from homology"/>
<comment type="similarity">
    <text evidence="5">Belongs to the HIPP family.</text>
</comment>
<feature type="compositionally biased region" description="Low complexity" evidence="6">
    <location>
        <begin position="229"/>
        <end position="257"/>
    </location>
</feature>
<feature type="compositionally biased region" description="Basic and acidic residues" evidence="6">
    <location>
        <begin position="211"/>
        <end position="220"/>
    </location>
</feature>
<feature type="region of interest" description="Disordered" evidence="6">
    <location>
        <begin position="88"/>
        <end position="149"/>
    </location>
</feature>
<keyword evidence="8" id="KW-1185">Reference proteome</keyword>
<dbReference type="Proteomes" id="UP000694853">
    <property type="component" value="Unplaced"/>
</dbReference>
<sequence length="387" mass="41815">MAATETKPEGNEVEAHIQPLTFKTVVLRVSIHCEGCKRKVKKVLQAIDGVYNIDIDLRQQKVIVTGNVGSETLIKKLTKIGKHAELWPEKADSKKKKAENIEKQSNPESSEEINQSGGKDKDKEPVAQDTSKTAEVTANNNNNNNAVKNSDGCGAVNVNKANEGCSTGKTGVQFQEPKPEARQAAMLPAEPVTEKKVSVAVQFPNENEAPESEKIGEGGGKKKKKKGKGNSNNGNEGASATARATATATASTNATVTVEDRGDAPPNGGFGNQSQGHAHVIHVPGPVPFSRPANESPPRHHIYHQYPPHYYAPPVHTVNYHTAYPSSSYGAAYYASPQPYSYTHVVRPVNEMEAPPYVYESESYTTSQPSDSFVYFSDENPNACSVM</sequence>
<dbReference type="InterPro" id="IPR036163">
    <property type="entry name" value="HMA_dom_sf"/>
</dbReference>
<accession>A0A8B8MDQ9</accession>
<dbReference type="GeneID" id="113873060"/>
<dbReference type="FunFam" id="3.30.70.100:FF:000008">
    <property type="entry name" value="Copper transport protein ATOX1"/>
    <property type="match status" value="1"/>
</dbReference>